<evidence type="ECO:0000256" key="3">
    <source>
        <dbReference type="ARBA" id="ARBA00022737"/>
    </source>
</evidence>
<keyword evidence="8" id="KW-0472">Membrane</keyword>
<dbReference type="GO" id="GO:0005524">
    <property type="term" value="F:ATP binding"/>
    <property type="evidence" value="ECO:0007669"/>
    <property type="project" value="UniProtKB-KW"/>
</dbReference>
<organism evidence="12 13">
    <name type="scientific">Orbilia ellipsospora</name>
    <dbReference type="NCBI Taxonomy" id="2528407"/>
    <lineage>
        <taxon>Eukaryota</taxon>
        <taxon>Fungi</taxon>
        <taxon>Dikarya</taxon>
        <taxon>Ascomycota</taxon>
        <taxon>Pezizomycotina</taxon>
        <taxon>Orbiliomycetes</taxon>
        <taxon>Orbiliales</taxon>
        <taxon>Orbiliaceae</taxon>
        <taxon>Orbilia</taxon>
    </lineage>
</organism>
<dbReference type="PANTHER" id="PTHR13504">
    <property type="entry name" value="FIDO DOMAIN-CONTAINING PROTEIN DDB_G0283145"/>
    <property type="match status" value="1"/>
</dbReference>
<keyword evidence="7" id="KW-1133">Transmembrane helix</keyword>
<evidence type="ECO:0000256" key="4">
    <source>
        <dbReference type="ARBA" id="ARBA00022741"/>
    </source>
</evidence>
<evidence type="ECO:0000256" key="10">
    <source>
        <dbReference type="PIRSR" id="PIRSR640198-2"/>
    </source>
</evidence>
<dbReference type="EMBL" id="JAVHJO010000017">
    <property type="protein sequence ID" value="KAK6525151.1"/>
    <property type="molecule type" value="Genomic_DNA"/>
</dbReference>
<dbReference type="GO" id="GO:0016020">
    <property type="term" value="C:membrane"/>
    <property type="evidence" value="ECO:0007669"/>
    <property type="project" value="UniProtKB-SubCell"/>
</dbReference>
<evidence type="ECO:0000313" key="13">
    <source>
        <dbReference type="Proteomes" id="UP001365542"/>
    </source>
</evidence>
<evidence type="ECO:0000259" key="11">
    <source>
        <dbReference type="PROSITE" id="PS51459"/>
    </source>
</evidence>
<dbReference type="InterPro" id="IPR040198">
    <property type="entry name" value="Fido_containing"/>
</dbReference>
<comment type="caution">
    <text evidence="12">The sequence shown here is derived from an EMBL/GenBank/DDBJ whole genome shotgun (WGS) entry which is preliminary data.</text>
</comment>
<evidence type="ECO:0000256" key="8">
    <source>
        <dbReference type="ARBA" id="ARBA00023136"/>
    </source>
</evidence>
<evidence type="ECO:0000256" key="2">
    <source>
        <dbReference type="ARBA" id="ARBA00022692"/>
    </source>
</evidence>
<protein>
    <recommendedName>
        <fullName evidence="11">Fido domain-containing protein</fullName>
    </recommendedName>
</protein>
<proteinExistence type="predicted"/>
<dbReference type="InterPro" id="IPR003812">
    <property type="entry name" value="Fido"/>
</dbReference>
<feature type="binding site" evidence="10">
    <location>
        <begin position="149"/>
        <end position="156"/>
    </location>
    <ligand>
        <name>ATP</name>
        <dbReference type="ChEBI" id="CHEBI:30616"/>
    </ligand>
</feature>
<keyword evidence="2" id="KW-0812">Transmembrane</keyword>
<dbReference type="Proteomes" id="UP001365542">
    <property type="component" value="Unassembled WGS sequence"/>
</dbReference>
<sequence length="237" mass="26726">MLRGLQTTDTPGTSGQDVSIRGRLEVIQHAKALKFFFEQFCLEESTLTEELILDTHKILCEGHEHDDGTPWEEWVGKYRDCEIAASSVDKDTGKRKKSISIRASSVPAYTRQLVCDFNSWISKHGSNTDPFELASWLCTQFVNIHPFADGNGRMCRILLNGVLYKYTGLIACIGEDGDKGRDEYLDMARMSNKKYHEEDCEVSVGNQISHLGLTKLVVKKVSECGERMLGKLDARKE</sequence>
<dbReference type="Gene3D" id="1.10.3290.10">
    <property type="entry name" value="Fido-like domain"/>
    <property type="match status" value="1"/>
</dbReference>
<evidence type="ECO:0000313" key="12">
    <source>
        <dbReference type="EMBL" id="KAK6525151.1"/>
    </source>
</evidence>
<dbReference type="SUPFAM" id="SSF140931">
    <property type="entry name" value="Fic-like"/>
    <property type="match status" value="1"/>
</dbReference>
<gene>
    <name evidence="12" type="ORF">TWF694_005297</name>
</gene>
<keyword evidence="13" id="KW-1185">Reference proteome</keyword>
<evidence type="ECO:0000256" key="7">
    <source>
        <dbReference type="ARBA" id="ARBA00022989"/>
    </source>
</evidence>
<evidence type="ECO:0000256" key="9">
    <source>
        <dbReference type="PIRSR" id="PIRSR640198-1"/>
    </source>
</evidence>
<keyword evidence="3" id="KW-0677">Repeat</keyword>
<dbReference type="AlphaFoldDB" id="A0AAV9WTX6"/>
<dbReference type="PROSITE" id="PS51459">
    <property type="entry name" value="FIDO"/>
    <property type="match status" value="1"/>
</dbReference>
<keyword evidence="4 10" id="KW-0547">Nucleotide-binding</keyword>
<evidence type="ECO:0000256" key="1">
    <source>
        <dbReference type="ARBA" id="ARBA00004167"/>
    </source>
</evidence>
<keyword evidence="6 10" id="KW-0067">ATP-binding</keyword>
<evidence type="ECO:0000256" key="6">
    <source>
        <dbReference type="ARBA" id="ARBA00022840"/>
    </source>
</evidence>
<dbReference type="InterPro" id="IPR036597">
    <property type="entry name" value="Fido-like_dom_sf"/>
</dbReference>
<dbReference type="PANTHER" id="PTHR13504:SF34">
    <property type="entry name" value="PROTEIN ADENYLYLTRANSFERASE FICD"/>
    <property type="match status" value="1"/>
</dbReference>
<reference evidence="12 13" key="1">
    <citation type="submission" date="2019-10" db="EMBL/GenBank/DDBJ databases">
        <authorList>
            <person name="Palmer J.M."/>
        </authorList>
    </citation>
    <scope>NUCLEOTIDE SEQUENCE [LARGE SCALE GENOMIC DNA]</scope>
    <source>
        <strain evidence="12 13">TWF694</strain>
    </source>
</reference>
<name>A0AAV9WTX6_9PEZI</name>
<comment type="subcellular location">
    <subcellularLocation>
        <location evidence="1">Membrane</location>
        <topology evidence="1">Single-pass membrane protein</topology>
    </subcellularLocation>
</comment>
<dbReference type="Pfam" id="PF02661">
    <property type="entry name" value="Fic"/>
    <property type="match status" value="1"/>
</dbReference>
<accession>A0AAV9WTX6</accession>
<evidence type="ECO:0000256" key="5">
    <source>
        <dbReference type="ARBA" id="ARBA00022803"/>
    </source>
</evidence>
<feature type="domain" description="Fido" evidence="11">
    <location>
        <begin position="47"/>
        <end position="206"/>
    </location>
</feature>
<feature type="active site" evidence="9">
    <location>
        <position position="145"/>
    </location>
</feature>
<keyword evidence="5" id="KW-0802">TPR repeat</keyword>